<evidence type="ECO:0000256" key="1">
    <source>
        <dbReference type="ARBA" id="ARBA00004459"/>
    </source>
</evidence>
<feature type="signal peptide" evidence="6">
    <location>
        <begin position="1"/>
        <end position="27"/>
    </location>
</feature>
<organism evidence="7">
    <name type="scientific">uncultured Desulfovibrio sp</name>
    <dbReference type="NCBI Taxonomy" id="167968"/>
    <lineage>
        <taxon>Bacteria</taxon>
        <taxon>Pseudomonadati</taxon>
        <taxon>Thermodesulfobacteriota</taxon>
        <taxon>Desulfovibrionia</taxon>
        <taxon>Desulfovibrionales</taxon>
        <taxon>Desulfovibrionaceae</taxon>
        <taxon>Desulfovibrio</taxon>
        <taxon>environmental samples</taxon>
    </lineage>
</organism>
<dbReference type="GO" id="GO:0009279">
    <property type="term" value="C:cell outer membrane"/>
    <property type="evidence" value="ECO:0007669"/>
    <property type="project" value="UniProtKB-SubCell"/>
</dbReference>
<dbReference type="EMBL" id="FLUP01000001">
    <property type="protein sequence ID" value="SBV99993.1"/>
    <property type="molecule type" value="Genomic_DNA"/>
</dbReference>
<evidence type="ECO:0000256" key="6">
    <source>
        <dbReference type="SAM" id="SignalP"/>
    </source>
</evidence>
<evidence type="ECO:0000256" key="5">
    <source>
        <dbReference type="ARBA" id="ARBA00023288"/>
    </source>
</evidence>
<proteinExistence type="predicted"/>
<accession>A0A212JKM1</accession>
<dbReference type="PROSITE" id="PS51257">
    <property type="entry name" value="PROKAR_LIPOPROTEIN"/>
    <property type="match status" value="1"/>
</dbReference>
<keyword evidence="2 6" id="KW-0732">Signal</keyword>
<dbReference type="RefSeq" id="WP_227118958.1">
    <property type="nucleotide sequence ID" value="NZ_LT598928.1"/>
</dbReference>
<keyword evidence="3" id="KW-0472">Membrane</keyword>
<protein>
    <recommendedName>
        <fullName evidence="8">Conjugal transfer protein TraT</fullName>
    </recommendedName>
</protein>
<dbReference type="Pfam" id="PF05818">
    <property type="entry name" value="TraT"/>
    <property type="match status" value="1"/>
</dbReference>
<gene>
    <name evidence="7" type="ORF">KM92DES2_11298</name>
</gene>
<keyword evidence="4" id="KW-0564">Palmitate</keyword>
<reference evidence="7" key="1">
    <citation type="submission" date="2016-04" db="EMBL/GenBank/DDBJ databases">
        <authorList>
            <person name="Evans L.H."/>
            <person name="Alamgir A."/>
            <person name="Owens N."/>
            <person name="Weber N.D."/>
            <person name="Virtaneva K."/>
            <person name="Barbian K."/>
            <person name="Babar A."/>
            <person name="Rosenke K."/>
        </authorList>
    </citation>
    <scope>NUCLEOTIDE SEQUENCE</scope>
    <source>
        <strain evidence="7">92-2</strain>
    </source>
</reference>
<name>A0A212JKM1_9BACT</name>
<comment type="subcellular location">
    <subcellularLocation>
        <location evidence="1">Cell outer membrane</location>
        <topology evidence="1">Lipid-anchor</topology>
    </subcellularLocation>
</comment>
<evidence type="ECO:0000256" key="4">
    <source>
        <dbReference type="ARBA" id="ARBA00023139"/>
    </source>
</evidence>
<sequence length="211" mass="22628">MSFIRYILMLCLAVASLCGCVRQPADAARVEVLRQGQIEEPEADVNIHPAVYVNVRDNTNKVFGLRTQVETWLQRQGYAVVPNPSEAGYILQIVVLAAGTTAPETARQVVTAGYDAPSQLSGKGGTALVADVLLVQRHVPSTQGSRRTNLKNIGKRNAVGSSQMRIALLVHQEFKTGAGMPPVFAETLAKELATSVHSANTEEAPAQPAKQ</sequence>
<evidence type="ECO:0000256" key="3">
    <source>
        <dbReference type="ARBA" id="ARBA00023136"/>
    </source>
</evidence>
<evidence type="ECO:0000256" key="2">
    <source>
        <dbReference type="ARBA" id="ARBA00022729"/>
    </source>
</evidence>
<keyword evidence="5" id="KW-0449">Lipoprotein</keyword>
<evidence type="ECO:0000313" key="7">
    <source>
        <dbReference type="EMBL" id="SBV99993.1"/>
    </source>
</evidence>
<evidence type="ECO:0008006" key="8">
    <source>
        <dbReference type="Google" id="ProtNLM"/>
    </source>
</evidence>
<dbReference type="AlphaFoldDB" id="A0A212JKM1"/>
<dbReference type="InterPro" id="IPR008874">
    <property type="entry name" value="TraT_complement-R"/>
</dbReference>
<feature type="chain" id="PRO_5012916804" description="Conjugal transfer protein TraT" evidence="6">
    <location>
        <begin position="28"/>
        <end position="211"/>
    </location>
</feature>